<comment type="caution">
    <text evidence="1">The sequence shown here is derived from an EMBL/GenBank/DDBJ whole genome shotgun (WGS) entry which is preliminary data.</text>
</comment>
<organism evidence="1 2">
    <name type="scientific">Citrus sinensis</name>
    <name type="common">Sweet orange</name>
    <name type="synonym">Citrus aurantium var. sinensis</name>
    <dbReference type="NCBI Taxonomy" id="2711"/>
    <lineage>
        <taxon>Eukaryota</taxon>
        <taxon>Viridiplantae</taxon>
        <taxon>Streptophyta</taxon>
        <taxon>Embryophyta</taxon>
        <taxon>Tracheophyta</taxon>
        <taxon>Spermatophyta</taxon>
        <taxon>Magnoliopsida</taxon>
        <taxon>eudicotyledons</taxon>
        <taxon>Gunneridae</taxon>
        <taxon>Pentapetalae</taxon>
        <taxon>rosids</taxon>
        <taxon>malvids</taxon>
        <taxon>Sapindales</taxon>
        <taxon>Rutaceae</taxon>
        <taxon>Aurantioideae</taxon>
        <taxon>Citrus</taxon>
    </lineage>
</organism>
<dbReference type="Proteomes" id="UP000829398">
    <property type="component" value="Chromosome 6"/>
</dbReference>
<gene>
    <name evidence="1" type="ORF">KPL71_018465</name>
</gene>
<sequence length="272" mass="31284">MEAQSQEKQNLEPGKIPSSIISSHHLQELASAFYPTDQCFFGFHQNQHKNNEVIEASLPPSNQFSGDNFSEKLSELDTLESLVLSSNHNRKFPRKISSVPTPSESSQNTKNMSIFSSEEKQSCGLISDSYRHILSNKKRITWTKDLHEHFVECVNRLGGSEKATPKAILKLMKSKELSILQVKSHLQKYRSEKLISDQSLQGFPEKTVCINDIPQLYMKMSMQIREALQLQLELEKHLHDQLEMQMNLQKLIEDQGKQVKMMLEKQLKSNQK</sequence>
<accession>A0ACB8JY27</accession>
<reference evidence="2" key="1">
    <citation type="journal article" date="2023" name="Hortic. Res.">
        <title>A chromosome-level phased genome enabling allele-level studies in sweet orange: a case study on citrus Huanglongbing tolerance.</title>
        <authorList>
            <person name="Wu B."/>
            <person name="Yu Q."/>
            <person name="Deng Z."/>
            <person name="Duan Y."/>
            <person name="Luo F."/>
            <person name="Gmitter F. Jr."/>
        </authorList>
    </citation>
    <scope>NUCLEOTIDE SEQUENCE [LARGE SCALE GENOMIC DNA]</scope>
    <source>
        <strain evidence="2">cv. Valencia</strain>
    </source>
</reference>
<keyword evidence="2" id="KW-1185">Reference proteome</keyword>
<dbReference type="EMBL" id="CM039175">
    <property type="protein sequence ID" value="KAH9737498.1"/>
    <property type="molecule type" value="Genomic_DNA"/>
</dbReference>
<proteinExistence type="predicted"/>
<name>A0ACB8JY27_CITSI</name>
<protein>
    <submittedName>
        <fullName evidence="1">Myb family transcription factor PHL5</fullName>
    </submittedName>
</protein>
<evidence type="ECO:0000313" key="2">
    <source>
        <dbReference type="Proteomes" id="UP000829398"/>
    </source>
</evidence>
<evidence type="ECO:0000313" key="1">
    <source>
        <dbReference type="EMBL" id="KAH9737498.1"/>
    </source>
</evidence>